<accession>A0A7G8PDZ4</accession>
<keyword evidence="4" id="KW-0411">Iron-sulfur</keyword>
<evidence type="ECO:0000256" key="4">
    <source>
        <dbReference type="ARBA" id="ARBA00023014"/>
    </source>
</evidence>
<organism evidence="6 7">
    <name type="scientific">Mycolicibacterium fluoranthenivorans</name>
    <dbReference type="NCBI Taxonomy" id="258505"/>
    <lineage>
        <taxon>Bacteria</taxon>
        <taxon>Bacillati</taxon>
        <taxon>Actinomycetota</taxon>
        <taxon>Actinomycetes</taxon>
        <taxon>Mycobacteriales</taxon>
        <taxon>Mycobacteriaceae</taxon>
        <taxon>Mycolicibacterium</taxon>
    </lineage>
</organism>
<dbReference type="Gene3D" id="3.20.20.70">
    <property type="entry name" value="Aldolase class I"/>
    <property type="match status" value="1"/>
</dbReference>
<dbReference type="RefSeq" id="WP_187096947.1">
    <property type="nucleotide sequence ID" value="NZ_CP059894.1"/>
</dbReference>
<keyword evidence="3" id="KW-0408">Iron</keyword>
<dbReference type="Pfam" id="PF04055">
    <property type="entry name" value="Radical_SAM"/>
    <property type="match status" value="1"/>
</dbReference>
<proteinExistence type="predicted"/>
<reference evidence="6 7" key="1">
    <citation type="submission" date="2020-07" db="EMBL/GenBank/DDBJ databases">
        <title>Draft genome sequence of four isobutane-metabolizing strains capable of cometabolically degrading diverse ether contaminants.</title>
        <authorList>
            <person name="Chen W."/>
            <person name="Faulkner N."/>
            <person name="Smith C."/>
            <person name="Hyman M."/>
        </authorList>
    </citation>
    <scope>NUCLEOTIDE SEQUENCE [LARGE SCALE GENOMIC DNA]</scope>
    <source>
        <strain evidence="6 7">2A</strain>
    </source>
</reference>
<dbReference type="GO" id="GO:0051536">
    <property type="term" value="F:iron-sulfur cluster binding"/>
    <property type="evidence" value="ECO:0007669"/>
    <property type="project" value="UniProtKB-KW"/>
</dbReference>
<keyword evidence="1" id="KW-0949">S-adenosyl-L-methionine</keyword>
<evidence type="ECO:0000259" key="5">
    <source>
        <dbReference type="PROSITE" id="PS51918"/>
    </source>
</evidence>
<dbReference type="InterPro" id="IPR013785">
    <property type="entry name" value="Aldolase_TIM"/>
</dbReference>
<sequence length="376" mass="41797">MSQLTEVQRAKFGLLEKGLNISGNARLALEQALDGHDLSSHDFASTSGIILELDRSVWVNAPIYTYNPNFVDSTPYCLEFDNQFYLSNGDFACSASIWMPPSFHKQTEPNLRNYVVTHGDRARLSPIRSCAMKCDFCNIPFEDPIEQYRLKPLDSIRLALDAAVNDAVQPARHLLISGGTPKPKDVDWMRQLYYSILEMYPHIPVDIMMVPVPGLFNLSELAARGLNELSINIELFDQKYAKRWMPNKFHLGLDPYLALIEAASNELGIGRSRSMLMVGLEPMEATLAGVRAIAERGGTPVLSPFRPDPATPLHNFPTPTALAMERVYVSASEIVERYGVALGPACAPCSHNTISFAPEGQSSRYIHPRLRMIGTA</sequence>
<dbReference type="SUPFAM" id="SSF102114">
    <property type="entry name" value="Radical SAM enzymes"/>
    <property type="match status" value="1"/>
</dbReference>
<dbReference type="EMBL" id="CP059894">
    <property type="protein sequence ID" value="QNJ92560.1"/>
    <property type="molecule type" value="Genomic_DNA"/>
</dbReference>
<dbReference type="InterPro" id="IPR007197">
    <property type="entry name" value="rSAM"/>
</dbReference>
<keyword evidence="2" id="KW-0479">Metal-binding</keyword>
<dbReference type="SMART" id="SM00729">
    <property type="entry name" value="Elp3"/>
    <property type="match status" value="1"/>
</dbReference>
<evidence type="ECO:0000313" key="6">
    <source>
        <dbReference type="EMBL" id="QNJ92560.1"/>
    </source>
</evidence>
<name>A0A7G8PDZ4_9MYCO</name>
<gene>
    <name evidence="6" type="ORF">HZU40_31315</name>
</gene>
<dbReference type="SFLD" id="SFLDS00029">
    <property type="entry name" value="Radical_SAM"/>
    <property type="match status" value="1"/>
</dbReference>
<dbReference type="AlphaFoldDB" id="A0A7G8PDZ4"/>
<dbReference type="CDD" id="cd01335">
    <property type="entry name" value="Radical_SAM"/>
    <property type="match status" value="1"/>
</dbReference>
<protein>
    <submittedName>
        <fullName evidence="6">Radical SAM protein</fullName>
    </submittedName>
</protein>
<dbReference type="InterPro" id="IPR058240">
    <property type="entry name" value="rSAM_sf"/>
</dbReference>
<dbReference type="GO" id="GO:0003824">
    <property type="term" value="F:catalytic activity"/>
    <property type="evidence" value="ECO:0007669"/>
    <property type="project" value="InterPro"/>
</dbReference>
<evidence type="ECO:0000313" key="7">
    <source>
        <dbReference type="Proteomes" id="UP000515498"/>
    </source>
</evidence>
<dbReference type="PROSITE" id="PS51918">
    <property type="entry name" value="RADICAL_SAM"/>
    <property type="match status" value="1"/>
</dbReference>
<dbReference type="GO" id="GO:0046872">
    <property type="term" value="F:metal ion binding"/>
    <property type="evidence" value="ECO:0007669"/>
    <property type="project" value="UniProtKB-KW"/>
</dbReference>
<dbReference type="KEGG" id="mflu:HZU40_31315"/>
<dbReference type="InterPro" id="IPR006638">
    <property type="entry name" value="Elp3/MiaA/NifB-like_rSAM"/>
</dbReference>
<feature type="domain" description="Radical SAM core" evidence="5">
    <location>
        <begin position="116"/>
        <end position="345"/>
    </location>
</feature>
<evidence type="ECO:0000256" key="1">
    <source>
        <dbReference type="ARBA" id="ARBA00022691"/>
    </source>
</evidence>
<evidence type="ECO:0000256" key="3">
    <source>
        <dbReference type="ARBA" id="ARBA00023004"/>
    </source>
</evidence>
<evidence type="ECO:0000256" key="2">
    <source>
        <dbReference type="ARBA" id="ARBA00022723"/>
    </source>
</evidence>
<dbReference type="Proteomes" id="UP000515498">
    <property type="component" value="Chromosome"/>
</dbReference>